<name>A0A249P9M7_9HYPH</name>
<keyword evidence="2" id="KW-1185">Reference proteome</keyword>
<dbReference type="InterPro" id="IPR010982">
    <property type="entry name" value="Lambda_DNA-bd_dom_sf"/>
</dbReference>
<reference evidence="1 2" key="1">
    <citation type="submission" date="2017-08" db="EMBL/GenBank/DDBJ databases">
        <title>Multipartite genome sequences of Sinorhizobium species nodulating soybeans.</title>
        <authorList>
            <person name="Tian C.F."/>
        </authorList>
    </citation>
    <scope>NUCLEOTIDE SEQUENCE [LARGE SCALE GENOMIC DNA]</scope>
    <source>
        <strain evidence="1 2">CCBAU 05684</strain>
    </source>
</reference>
<dbReference type="Gene3D" id="1.10.260.40">
    <property type="entry name" value="lambda repressor-like DNA-binding domains"/>
    <property type="match status" value="1"/>
</dbReference>
<proteinExistence type="predicted"/>
<protein>
    <submittedName>
        <fullName evidence="1">Uncharacterized protein</fullName>
    </submittedName>
</protein>
<gene>
    <name evidence="1" type="ORF">SJ05684_c10270</name>
</gene>
<evidence type="ECO:0000313" key="1">
    <source>
        <dbReference type="EMBL" id="ASY62485.1"/>
    </source>
</evidence>
<dbReference type="InterPro" id="IPR059216">
    <property type="entry name" value="LeuA_carph_isopro_dom"/>
</dbReference>
<dbReference type="OrthoDB" id="8421723at2"/>
<evidence type="ECO:0000313" key="2">
    <source>
        <dbReference type="Proteomes" id="UP000217211"/>
    </source>
</evidence>
<dbReference type="GO" id="GO:0003677">
    <property type="term" value="F:DNA binding"/>
    <property type="evidence" value="ECO:0007669"/>
    <property type="project" value="InterPro"/>
</dbReference>
<dbReference type="EMBL" id="CP023067">
    <property type="protein sequence ID" value="ASY62485.1"/>
    <property type="molecule type" value="Genomic_DNA"/>
</dbReference>
<dbReference type="RefSeq" id="WP_034858616.1">
    <property type="nucleotide sequence ID" value="NZ_AJQT01000109.1"/>
</dbReference>
<dbReference type="AlphaFoldDB" id="A0A249P9M7"/>
<dbReference type="NCBIfam" id="NF046037">
    <property type="entry name" value="carphisopro"/>
    <property type="match status" value="1"/>
</dbReference>
<dbReference type="Proteomes" id="UP000217211">
    <property type="component" value="Chromosome"/>
</dbReference>
<sequence>MTDISPAEKIIEALGGLSKTARLLSTDDKDFAISTVQGWKERKRIPQDYWERLIAVGKVAGVEITADMLLGLAEVSA</sequence>
<accession>A0A249P9M7</accession>
<dbReference type="STRING" id="716928.GCA_000261485_04793"/>
<dbReference type="KEGG" id="esj:SJ05684_c10270"/>
<organism evidence="1 2">
    <name type="scientific">Sinorhizobium sojae CCBAU 05684</name>
    <dbReference type="NCBI Taxonomy" id="716928"/>
    <lineage>
        <taxon>Bacteria</taxon>
        <taxon>Pseudomonadati</taxon>
        <taxon>Pseudomonadota</taxon>
        <taxon>Alphaproteobacteria</taxon>
        <taxon>Hyphomicrobiales</taxon>
        <taxon>Rhizobiaceae</taxon>
        <taxon>Sinorhizobium/Ensifer group</taxon>
        <taxon>Sinorhizobium</taxon>
    </lineage>
</organism>